<reference evidence="1 2" key="1">
    <citation type="submission" date="2019-02" db="EMBL/GenBank/DDBJ databases">
        <title>Genomic Encyclopedia of Type Strains, Phase IV (KMG-IV): sequencing the most valuable type-strain genomes for metagenomic binning, comparative biology and taxonomic classification.</title>
        <authorList>
            <person name="Goeker M."/>
        </authorList>
    </citation>
    <scope>NUCLEOTIDE SEQUENCE [LARGE SCALE GENOMIC DNA]</scope>
    <source>
        <strain evidence="1 2">DSM 28825</strain>
    </source>
</reference>
<dbReference type="RefSeq" id="WP_130306547.1">
    <property type="nucleotide sequence ID" value="NZ_SHKN01000001.1"/>
</dbReference>
<gene>
    <name evidence="1" type="ORF">EV201_1233</name>
</gene>
<accession>A0A4Q7VK64</accession>
<sequence length="236" mass="27904">MRNVLVYLFLFLSYNLIAQSEIHSQEEFKGIWKGVSRVKEPMSDISKRYLIYNNDKLLKFKLNSKCGVYVKNFWFSNEDEDESIKANGKLSTPGRYYVQSIENSMEEMSSSLGNYYEIGKGYEGEDDDDYLILFYNRYKKLDRLPKLVLSWLYQQSKYDKRNYILEFLEIDIREIISSNALIYNDQKEKTNEYLSKGDIIEILSIDSGFVHFNFLRNDETVITGFIRPSDINNTPF</sequence>
<name>A0A4Q7VK64_9BACT</name>
<evidence type="ECO:0000313" key="2">
    <source>
        <dbReference type="Proteomes" id="UP000293562"/>
    </source>
</evidence>
<dbReference type="AlphaFoldDB" id="A0A4Q7VK64"/>
<dbReference type="EMBL" id="SHKN01000001">
    <property type="protein sequence ID" value="RZT96593.1"/>
    <property type="molecule type" value="Genomic_DNA"/>
</dbReference>
<comment type="caution">
    <text evidence="1">The sequence shown here is derived from an EMBL/GenBank/DDBJ whole genome shotgun (WGS) entry which is preliminary data.</text>
</comment>
<dbReference type="Proteomes" id="UP000293562">
    <property type="component" value="Unassembled WGS sequence"/>
</dbReference>
<keyword evidence="2" id="KW-1185">Reference proteome</keyword>
<proteinExistence type="predicted"/>
<organism evidence="1 2">
    <name type="scientific">Ancylomarina subtilis</name>
    <dbReference type="NCBI Taxonomy" id="1639035"/>
    <lineage>
        <taxon>Bacteria</taxon>
        <taxon>Pseudomonadati</taxon>
        <taxon>Bacteroidota</taxon>
        <taxon>Bacteroidia</taxon>
        <taxon>Marinilabiliales</taxon>
        <taxon>Marinifilaceae</taxon>
        <taxon>Ancylomarina</taxon>
    </lineage>
</organism>
<protein>
    <submittedName>
        <fullName evidence="1">Uncharacterized protein</fullName>
    </submittedName>
</protein>
<evidence type="ECO:0000313" key="1">
    <source>
        <dbReference type="EMBL" id="RZT96593.1"/>
    </source>
</evidence>